<dbReference type="EMBL" id="BARW01011701">
    <property type="protein sequence ID" value="GAI75683.1"/>
    <property type="molecule type" value="Genomic_DNA"/>
</dbReference>
<name>X1R581_9ZZZZ</name>
<gene>
    <name evidence="1" type="ORF">S12H4_22441</name>
</gene>
<accession>X1R581</accession>
<comment type="caution">
    <text evidence="1">The sequence shown here is derived from an EMBL/GenBank/DDBJ whole genome shotgun (WGS) entry which is preliminary data.</text>
</comment>
<sequence length="51" mass="6058">EGFFVDDYNFTFDDFLFQIVDIRKRLSRTLPVAQFDATTYPSNLIIIQPRL</sequence>
<proteinExistence type="predicted"/>
<reference evidence="1" key="1">
    <citation type="journal article" date="2014" name="Front. Microbiol.">
        <title>High frequency of phylogenetically diverse reductive dehalogenase-homologous genes in deep subseafloor sedimentary metagenomes.</title>
        <authorList>
            <person name="Kawai M."/>
            <person name="Futagami T."/>
            <person name="Toyoda A."/>
            <person name="Takaki Y."/>
            <person name="Nishi S."/>
            <person name="Hori S."/>
            <person name="Arai W."/>
            <person name="Tsubouchi T."/>
            <person name="Morono Y."/>
            <person name="Uchiyama I."/>
            <person name="Ito T."/>
            <person name="Fujiyama A."/>
            <person name="Inagaki F."/>
            <person name="Takami H."/>
        </authorList>
    </citation>
    <scope>NUCLEOTIDE SEQUENCE</scope>
    <source>
        <strain evidence="1">Expedition CK06-06</strain>
    </source>
</reference>
<protein>
    <submittedName>
        <fullName evidence="1">Uncharacterized protein</fullName>
    </submittedName>
</protein>
<organism evidence="1">
    <name type="scientific">marine sediment metagenome</name>
    <dbReference type="NCBI Taxonomy" id="412755"/>
    <lineage>
        <taxon>unclassified sequences</taxon>
        <taxon>metagenomes</taxon>
        <taxon>ecological metagenomes</taxon>
    </lineage>
</organism>
<feature type="non-terminal residue" evidence="1">
    <location>
        <position position="1"/>
    </location>
</feature>
<evidence type="ECO:0000313" key="1">
    <source>
        <dbReference type="EMBL" id="GAI75683.1"/>
    </source>
</evidence>
<dbReference type="AlphaFoldDB" id="X1R581"/>